<keyword evidence="1" id="KW-0472">Membrane</keyword>
<proteinExistence type="predicted"/>
<dbReference type="EMBL" id="BX569693">
    <property type="protein sequence ID" value="CAE08215.1"/>
    <property type="molecule type" value="Genomic_DNA"/>
</dbReference>
<dbReference type="KEGG" id="syw:SYNW1700"/>
<evidence type="ECO:0000313" key="2">
    <source>
        <dbReference type="EMBL" id="CAE08215.1"/>
    </source>
</evidence>
<evidence type="ECO:0000256" key="1">
    <source>
        <dbReference type="SAM" id="Phobius"/>
    </source>
</evidence>
<gene>
    <name evidence="2" type="ordered locus">SYNW1700</name>
</gene>
<dbReference type="AlphaFoldDB" id="Q7U5K3"/>
<dbReference type="RefSeq" id="WP_011128562.1">
    <property type="nucleotide sequence ID" value="NC_005070.1"/>
</dbReference>
<keyword evidence="1" id="KW-0812">Transmembrane</keyword>
<dbReference type="HOGENOM" id="CLU_2453567_0_0_3"/>
<dbReference type="Proteomes" id="UP000001422">
    <property type="component" value="Chromosome"/>
</dbReference>
<evidence type="ECO:0000313" key="3">
    <source>
        <dbReference type="Proteomes" id="UP000001422"/>
    </source>
</evidence>
<sequence>MNRLTLRRLLRSVVLALLLTLGFASLVGASVDHSLLLLFGGLLIGVHAFLGYCRYHRRLSAVFRMQELSDEDYERIKLERHHDGGPASR</sequence>
<keyword evidence="1" id="KW-1133">Transmembrane helix</keyword>
<reference evidence="2 3" key="1">
    <citation type="journal article" date="2003" name="Nature">
        <title>The genome of a motile marine Synechococcus.</title>
        <authorList>
            <person name="Palenik B."/>
            <person name="Brahamsha B."/>
            <person name="Larimer F."/>
            <person name="Land M."/>
            <person name="Hauser L."/>
            <person name="Chain P."/>
            <person name="Lamerdin J."/>
            <person name="Regala W."/>
            <person name="Allen E.A."/>
            <person name="McCarren J."/>
            <person name="Paulsen I."/>
            <person name="Dufresne A."/>
            <person name="Partensky F."/>
            <person name="Webb E."/>
            <person name="Waterbury J."/>
        </authorList>
    </citation>
    <scope>NUCLEOTIDE SEQUENCE [LARGE SCALE GENOMIC DNA]</scope>
    <source>
        <strain evidence="2 3">WH8102</strain>
    </source>
</reference>
<name>Q7U5K3_PARMW</name>
<organism evidence="2 3">
    <name type="scientific">Parasynechococcus marenigrum (strain WH8102)</name>
    <dbReference type="NCBI Taxonomy" id="84588"/>
    <lineage>
        <taxon>Bacteria</taxon>
        <taxon>Bacillati</taxon>
        <taxon>Cyanobacteriota</taxon>
        <taxon>Cyanophyceae</taxon>
        <taxon>Synechococcales</taxon>
        <taxon>Prochlorococcaceae</taxon>
        <taxon>Parasynechococcus</taxon>
        <taxon>Parasynechococcus marenigrum</taxon>
    </lineage>
</organism>
<keyword evidence="3" id="KW-1185">Reference proteome</keyword>
<accession>Q7U5K3</accession>
<feature type="transmembrane region" description="Helical" evidence="1">
    <location>
        <begin position="34"/>
        <end position="55"/>
    </location>
</feature>
<dbReference type="STRING" id="84588.SYNW1700"/>
<protein>
    <submittedName>
        <fullName evidence="2">Uncharacterized protein</fullName>
    </submittedName>
</protein>